<evidence type="ECO:0000313" key="4">
    <source>
        <dbReference type="Proteomes" id="UP000315226"/>
    </source>
</evidence>
<proteinExistence type="predicted"/>
<dbReference type="EMBL" id="BJMN01000006">
    <property type="protein sequence ID" value="GEB55397.1"/>
    <property type="molecule type" value="Genomic_DNA"/>
</dbReference>
<evidence type="ECO:0000256" key="2">
    <source>
        <dbReference type="SAM" id="Phobius"/>
    </source>
</evidence>
<name>A0A4Y3RFB8_9ACTN</name>
<feature type="transmembrane region" description="Helical" evidence="2">
    <location>
        <begin position="178"/>
        <end position="201"/>
    </location>
</feature>
<dbReference type="OrthoDB" id="2717873at2"/>
<feature type="region of interest" description="Disordered" evidence="1">
    <location>
        <begin position="1"/>
        <end position="34"/>
    </location>
</feature>
<feature type="transmembrane region" description="Helical" evidence="2">
    <location>
        <begin position="86"/>
        <end position="107"/>
    </location>
</feature>
<keyword evidence="2" id="KW-0472">Membrane</keyword>
<sequence>MQQQRIRRTEAPSADRADRADRADNPGGPGGPGRFRVAWRAAHAPVSGVSRRTRLLAYAVPFTVLPSSLWRLPAAFDAGIGIGERLYVVFLSVFSEAVAFTAIGLIARWGEVVPGWVPFVRGRRIPPAAVLVPAALGATALTLLWTVLSAFTEIMGTTIRGDALPKDFPSEAGGWEAASYYVCYTPLVLWGPLLAVLTVAYGKRRLGARG</sequence>
<keyword evidence="4" id="KW-1185">Reference proteome</keyword>
<dbReference type="AlphaFoldDB" id="A0A4Y3RFB8"/>
<feature type="transmembrane region" description="Helical" evidence="2">
    <location>
        <begin position="128"/>
        <end position="148"/>
    </location>
</feature>
<evidence type="ECO:0000313" key="3">
    <source>
        <dbReference type="EMBL" id="GEB55397.1"/>
    </source>
</evidence>
<keyword evidence="2" id="KW-0812">Transmembrane</keyword>
<gene>
    <name evidence="3" type="ORF">SGA01_10020</name>
</gene>
<protein>
    <submittedName>
        <fullName evidence="3">Uncharacterized protein</fullName>
    </submittedName>
</protein>
<organism evidence="3 4">
    <name type="scientific">Streptomyces gardneri</name>
    <dbReference type="NCBI Taxonomy" id="66892"/>
    <lineage>
        <taxon>Bacteria</taxon>
        <taxon>Bacillati</taxon>
        <taxon>Actinomycetota</taxon>
        <taxon>Actinomycetes</taxon>
        <taxon>Kitasatosporales</taxon>
        <taxon>Streptomycetaceae</taxon>
        <taxon>Streptomyces</taxon>
    </lineage>
</organism>
<accession>A0A4Y3RFB8</accession>
<comment type="caution">
    <text evidence="3">The sequence shown here is derived from an EMBL/GenBank/DDBJ whole genome shotgun (WGS) entry which is preliminary data.</text>
</comment>
<dbReference type="RefSeq" id="WP_141293659.1">
    <property type="nucleotide sequence ID" value="NZ_BJMN01000006.1"/>
</dbReference>
<feature type="compositionally biased region" description="Basic and acidic residues" evidence="1">
    <location>
        <begin position="7"/>
        <end position="24"/>
    </location>
</feature>
<reference evidence="3 4" key="1">
    <citation type="submission" date="2019-06" db="EMBL/GenBank/DDBJ databases">
        <title>Whole genome shotgun sequence of Streptomyces gardneri NBRC 12865.</title>
        <authorList>
            <person name="Hosoyama A."/>
            <person name="Uohara A."/>
            <person name="Ohji S."/>
            <person name="Ichikawa N."/>
        </authorList>
    </citation>
    <scope>NUCLEOTIDE SEQUENCE [LARGE SCALE GENOMIC DNA]</scope>
    <source>
        <strain evidence="3 4">NBRC 12865</strain>
    </source>
</reference>
<keyword evidence="2" id="KW-1133">Transmembrane helix</keyword>
<evidence type="ECO:0000256" key="1">
    <source>
        <dbReference type="SAM" id="MobiDB-lite"/>
    </source>
</evidence>
<dbReference type="Proteomes" id="UP000315226">
    <property type="component" value="Unassembled WGS sequence"/>
</dbReference>